<sequence length="183" mass="20348">MPPKVGGAYIKNLATSVFKWLVAAYPTHTLVITEQNKFISIYSVKEGVAQQRVDILKICTVGKSDVFVKGDVIKAGLPQAASEPSVDDICFNLSHESQESIFSKIHLLFNEHCELVNMTEFRVGYNFALSTQKQKKEVPNEKKTAVLEKQVAELTKKLQAVLVYAKKVHNEATTDVPAIVREA</sequence>
<dbReference type="EMBL" id="MT663541">
    <property type="protein sequence ID" value="QOI90577.1"/>
    <property type="molecule type" value="Genomic_DNA"/>
</dbReference>
<organism evidence="1">
    <name type="scientific">Pyramimonas orientalis virus</name>
    <name type="common">PoV01</name>
    <dbReference type="NCBI Taxonomy" id="455367"/>
    <lineage>
        <taxon>Viruses</taxon>
        <taxon>Varidnaviria</taxon>
        <taxon>Bamfordvirae</taxon>
        <taxon>Nucleocytoviricota</taxon>
        <taxon>Megaviricetes</taxon>
        <taxon>Imitervirales</taxon>
        <taxon>Allomimiviridae</taxon>
        <taxon>Heliosvirus</taxon>
        <taxon>Heliosvirus raunefjordenense</taxon>
    </lineage>
</organism>
<gene>
    <name evidence="1" type="ORF">HWQ62_00446</name>
</gene>
<accession>A0A7M3UPA2</accession>
<evidence type="ECO:0000313" key="1">
    <source>
        <dbReference type="EMBL" id="QOI90577.1"/>
    </source>
</evidence>
<reference evidence="1" key="1">
    <citation type="submission" date="2020-06" db="EMBL/GenBank/DDBJ databases">
        <title>Lateral gene transfer of anion-conducting channel rhodopsins between green algae and giant viruses.</title>
        <authorList>
            <person name="Rozenberg A."/>
            <person name="Oppermann J."/>
            <person name="Wietek J."/>
            <person name="Fernandez Lahore R.G."/>
            <person name="Sandaa R.-A."/>
            <person name="Bratbak G."/>
            <person name="Hegemann P."/>
            <person name="Beja O."/>
        </authorList>
    </citation>
    <scope>NUCLEOTIDE SEQUENCE</scope>
    <source>
        <strain evidence="1">01B</strain>
    </source>
</reference>
<protein>
    <submittedName>
        <fullName evidence="1">Uncharacterized protein</fullName>
    </submittedName>
</protein>
<organismHost>
    <name type="scientific">Pyramimonas plurioculata</name>
    <dbReference type="NCBI Taxonomy" id="36893"/>
</organismHost>
<name>A0A7M3UPA2_POV01</name>
<proteinExistence type="predicted"/>